<evidence type="ECO:0000256" key="1">
    <source>
        <dbReference type="ARBA" id="ARBA00004196"/>
    </source>
</evidence>
<dbReference type="InterPro" id="IPR013378">
    <property type="entry name" value="InlB-like_B-rpt"/>
</dbReference>
<evidence type="ECO:0008006" key="3">
    <source>
        <dbReference type="Google" id="ProtNLM"/>
    </source>
</evidence>
<organism evidence="2">
    <name type="scientific">bioreactor metagenome</name>
    <dbReference type="NCBI Taxonomy" id="1076179"/>
    <lineage>
        <taxon>unclassified sequences</taxon>
        <taxon>metagenomes</taxon>
        <taxon>ecological metagenomes</taxon>
    </lineage>
</organism>
<comment type="subcellular location">
    <subcellularLocation>
        <location evidence="1">Cell envelope</location>
    </subcellularLocation>
</comment>
<name>A0A644ZL97_9ZZZZ</name>
<dbReference type="Pfam" id="PF09479">
    <property type="entry name" value="Flg_new"/>
    <property type="match status" value="2"/>
</dbReference>
<gene>
    <name evidence="2" type="ORF">SDC9_88211</name>
</gene>
<dbReference type="EMBL" id="VSSQ01009415">
    <property type="protein sequence ID" value="MPM41556.1"/>
    <property type="molecule type" value="Genomic_DNA"/>
</dbReference>
<dbReference type="PROSITE" id="PS51257">
    <property type="entry name" value="PROKAR_LIPOPROTEIN"/>
    <property type="match status" value="1"/>
</dbReference>
<sequence length="416" mass="44919">MHALQRILLVIGLITATGLLSVSCTDEIKMVQVHFDSREGSSLDAVGVPKGKRIAEPKSPQREGYAFAGWYKESTCSTQWDFSTDSVDADIMLYAKWTPTVQTLSFDANGGSRSMDSITLATGQEASLPACTFNKAGYVFAGWSTSADGERAYSEGGRYTMGTVDQTLYALWIPLCSITLDPQGGSGGTTHVIAVLGEPMPPDMDPPQRPGYQFCGYSDQAGSGGTLYYAADMSSVKNWDKTTGSTATLYAQWSPTNLNSSAGGHVFFDKGLYSDGWRYLEAAPVSTQWVAVQWGGYGTSIGATGLAIGDGIENTQRIIDELGQDGTYAALLCANLSVEHDGVTYDDWFLPSHDELALMYQVLHQGGIGAFVDSYYWSSSEHSSVTAWHKNFIDDSTLVPGAKEIYSAHVRAIRAF</sequence>
<proteinExistence type="predicted"/>
<comment type="caution">
    <text evidence="2">The sequence shown here is derived from an EMBL/GenBank/DDBJ whole genome shotgun (WGS) entry which is preliminary data.</text>
</comment>
<dbReference type="AlphaFoldDB" id="A0A644ZL97"/>
<dbReference type="GO" id="GO:0030313">
    <property type="term" value="C:cell envelope"/>
    <property type="evidence" value="ECO:0007669"/>
    <property type="project" value="UniProtKB-SubCell"/>
</dbReference>
<dbReference type="Gene3D" id="2.60.40.4270">
    <property type="entry name" value="Listeria-Bacteroides repeat domain"/>
    <property type="match status" value="3"/>
</dbReference>
<protein>
    <recommendedName>
        <fullName evidence="3">DUF1566 domain-containing protein</fullName>
    </recommendedName>
</protein>
<accession>A0A644ZL97</accession>
<dbReference type="InterPro" id="IPR042229">
    <property type="entry name" value="Listeria/Bacterioides_rpt_sf"/>
</dbReference>
<dbReference type="NCBIfam" id="TIGR02543">
    <property type="entry name" value="List_Bact_rpt"/>
    <property type="match status" value="1"/>
</dbReference>
<evidence type="ECO:0000313" key="2">
    <source>
        <dbReference type="EMBL" id="MPM41556.1"/>
    </source>
</evidence>
<reference evidence="2" key="1">
    <citation type="submission" date="2019-08" db="EMBL/GenBank/DDBJ databases">
        <authorList>
            <person name="Kucharzyk K."/>
            <person name="Murdoch R.W."/>
            <person name="Higgins S."/>
            <person name="Loffler F."/>
        </authorList>
    </citation>
    <scope>NUCLEOTIDE SEQUENCE</scope>
</reference>